<evidence type="ECO:0000313" key="7">
    <source>
        <dbReference type="EMBL" id="SVA92362.1"/>
    </source>
</evidence>
<keyword evidence="3" id="KW-0560">Oxidoreductase</keyword>
<keyword evidence="2" id="KW-0028">Amino-acid biosynthesis</keyword>
<accession>A0A381ZU39</accession>
<dbReference type="InterPro" id="IPR029752">
    <property type="entry name" value="D-isomer_DH_CS1"/>
</dbReference>
<comment type="similarity">
    <text evidence="1">Belongs to the D-isomer specific 2-hydroxyacid dehydrogenase family.</text>
</comment>
<proteinExistence type="inferred from homology"/>
<evidence type="ECO:0000256" key="3">
    <source>
        <dbReference type="ARBA" id="ARBA00023002"/>
    </source>
</evidence>
<dbReference type="InterPro" id="IPR050857">
    <property type="entry name" value="D-2-hydroxyacid_DH"/>
</dbReference>
<dbReference type="SUPFAM" id="SSF52283">
    <property type="entry name" value="Formate/glycerate dehydrogenase catalytic domain-like"/>
    <property type="match status" value="1"/>
</dbReference>
<dbReference type="PROSITE" id="PS00065">
    <property type="entry name" value="D_2_HYDROXYACID_DH_1"/>
    <property type="match status" value="1"/>
</dbReference>
<dbReference type="FunFam" id="3.40.50.720:FF:000203">
    <property type="entry name" value="D-3-phosphoglycerate dehydrogenase (SerA)"/>
    <property type="match status" value="1"/>
</dbReference>
<dbReference type="GO" id="GO:0051287">
    <property type="term" value="F:NAD binding"/>
    <property type="evidence" value="ECO:0007669"/>
    <property type="project" value="InterPro"/>
</dbReference>
<dbReference type="InterPro" id="IPR036291">
    <property type="entry name" value="NAD(P)-bd_dom_sf"/>
</dbReference>
<gene>
    <name evidence="7" type="ORF">METZ01_LOCUS145216</name>
</gene>
<protein>
    <recommendedName>
        <fullName evidence="8">S-adenosyl-L-homocysteine hydrolase NAD binding domain-containing protein</fullName>
    </recommendedName>
</protein>
<dbReference type="Pfam" id="PF02826">
    <property type="entry name" value="2-Hacid_dh_C"/>
    <property type="match status" value="1"/>
</dbReference>
<dbReference type="PANTHER" id="PTHR42789:SF1">
    <property type="entry name" value="D-ISOMER SPECIFIC 2-HYDROXYACID DEHYDROGENASE FAMILY PROTEIN (AFU_ORTHOLOGUE AFUA_6G10090)"/>
    <property type="match status" value="1"/>
</dbReference>
<evidence type="ECO:0000256" key="2">
    <source>
        <dbReference type="ARBA" id="ARBA00022605"/>
    </source>
</evidence>
<dbReference type="Gene3D" id="3.40.50.720">
    <property type="entry name" value="NAD(P)-binding Rossmann-like Domain"/>
    <property type="match status" value="2"/>
</dbReference>
<dbReference type="PROSITE" id="PS00670">
    <property type="entry name" value="D_2_HYDROXYACID_DH_2"/>
    <property type="match status" value="1"/>
</dbReference>
<keyword evidence="4" id="KW-0520">NAD</keyword>
<evidence type="ECO:0000259" key="6">
    <source>
        <dbReference type="Pfam" id="PF02826"/>
    </source>
</evidence>
<dbReference type="GO" id="GO:0016616">
    <property type="term" value="F:oxidoreductase activity, acting on the CH-OH group of donors, NAD or NADP as acceptor"/>
    <property type="evidence" value="ECO:0007669"/>
    <property type="project" value="InterPro"/>
</dbReference>
<dbReference type="Pfam" id="PF00389">
    <property type="entry name" value="2-Hacid_dh"/>
    <property type="match status" value="1"/>
</dbReference>
<organism evidence="7">
    <name type="scientific">marine metagenome</name>
    <dbReference type="NCBI Taxonomy" id="408172"/>
    <lineage>
        <taxon>unclassified sequences</taxon>
        <taxon>metagenomes</taxon>
        <taxon>ecological metagenomes</taxon>
    </lineage>
</organism>
<sequence length="270" mass="28751">MITSSFPYSERVLSNVGRLKIISRTGVGFDAIDVDAATQNGICVTTTPGANSDSVADHAIGLILSLARHIPSGDKDIRSGNWSPQVGIEISKKTLGIVGFGSIGKCVAKRGAGFGMKLLAYDLFQDTTFAAEHNITYLPLNELLAQADFVSIHLPLLPETVGLLGEQELRLMKPTAYLINTARGGIVDEDSLIKVLKEGLIAGAGLDVFAVEPLGQSPLLSMDQVVLSPHIAGVTEESWARMALQAAKNIIQVFQGQKPSGLVNQQVFQD</sequence>
<feature type="domain" description="D-isomer specific 2-hydroxyacid dehydrogenase NAD-binding" evidence="6">
    <location>
        <begin position="60"/>
        <end position="232"/>
    </location>
</feature>
<evidence type="ECO:0000256" key="4">
    <source>
        <dbReference type="ARBA" id="ARBA00023027"/>
    </source>
</evidence>
<evidence type="ECO:0000259" key="5">
    <source>
        <dbReference type="Pfam" id="PF00389"/>
    </source>
</evidence>
<evidence type="ECO:0000256" key="1">
    <source>
        <dbReference type="ARBA" id="ARBA00005854"/>
    </source>
</evidence>
<dbReference type="CDD" id="cd12172">
    <property type="entry name" value="PGDH_like_2"/>
    <property type="match status" value="1"/>
</dbReference>
<name>A0A381ZU39_9ZZZZ</name>
<reference evidence="7" key="1">
    <citation type="submission" date="2018-05" db="EMBL/GenBank/DDBJ databases">
        <authorList>
            <person name="Lanie J.A."/>
            <person name="Ng W.-L."/>
            <person name="Kazmierczak K.M."/>
            <person name="Andrzejewski T.M."/>
            <person name="Davidsen T.M."/>
            <person name="Wayne K.J."/>
            <person name="Tettelin H."/>
            <person name="Glass J.I."/>
            <person name="Rusch D."/>
            <person name="Podicherti R."/>
            <person name="Tsui H.-C.T."/>
            <person name="Winkler M.E."/>
        </authorList>
    </citation>
    <scope>NUCLEOTIDE SEQUENCE</scope>
</reference>
<dbReference type="PROSITE" id="PS00671">
    <property type="entry name" value="D_2_HYDROXYACID_DH_3"/>
    <property type="match status" value="1"/>
</dbReference>
<evidence type="ECO:0008006" key="8">
    <source>
        <dbReference type="Google" id="ProtNLM"/>
    </source>
</evidence>
<dbReference type="GO" id="GO:0008652">
    <property type="term" value="P:amino acid biosynthetic process"/>
    <property type="evidence" value="ECO:0007669"/>
    <property type="project" value="UniProtKB-KW"/>
</dbReference>
<dbReference type="InterPro" id="IPR006139">
    <property type="entry name" value="D-isomer_2_OHA_DH_cat_dom"/>
</dbReference>
<dbReference type="PANTHER" id="PTHR42789">
    <property type="entry name" value="D-ISOMER SPECIFIC 2-HYDROXYACID DEHYDROGENASE FAMILY PROTEIN (AFU_ORTHOLOGUE AFUA_6G10090)"/>
    <property type="match status" value="1"/>
</dbReference>
<dbReference type="AlphaFoldDB" id="A0A381ZU39"/>
<feature type="domain" description="D-isomer specific 2-hydroxyacid dehydrogenase catalytic" evidence="5">
    <location>
        <begin position="2"/>
        <end position="264"/>
    </location>
</feature>
<dbReference type="InterPro" id="IPR029753">
    <property type="entry name" value="D-isomer_DH_CS"/>
</dbReference>
<dbReference type="EMBL" id="UINC01022534">
    <property type="protein sequence ID" value="SVA92362.1"/>
    <property type="molecule type" value="Genomic_DNA"/>
</dbReference>
<dbReference type="InterPro" id="IPR006140">
    <property type="entry name" value="D-isomer_DH_NAD-bd"/>
</dbReference>
<dbReference type="SUPFAM" id="SSF51735">
    <property type="entry name" value="NAD(P)-binding Rossmann-fold domains"/>
    <property type="match status" value="1"/>
</dbReference>